<dbReference type="Pfam" id="PF13358">
    <property type="entry name" value="DDE_3"/>
    <property type="match status" value="1"/>
</dbReference>
<name>A0ABQ8XDQ2_9EUKA</name>
<reference evidence="2" key="1">
    <citation type="submission" date="2022-08" db="EMBL/GenBank/DDBJ databases">
        <title>Novel sulfate-reducing endosymbionts in the free-living metamonad Anaeramoeba.</title>
        <authorList>
            <person name="Jerlstrom-Hultqvist J."/>
            <person name="Cepicka I."/>
            <person name="Gallot-Lavallee L."/>
            <person name="Salas-Leiva D."/>
            <person name="Curtis B.A."/>
            <person name="Zahonova K."/>
            <person name="Pipaliya S."/>
            <person name="Dacks J."/>
            <person name="Roger A.J."/>
        </authorList>
    </citation>
    <scope>NUCLEOTIDE SEQUENCE</scope>
    <source>
        <strain evidence="2">Schooner1</strain>
    </source>
</reference>
<sequence>MKKMNKFFGVYEEGRRYSFEIVSRVLVDTLEFMIEKSNFKNQNEIAKLNKVSNAYVTKMKKDMIFVLNHFYKKMGVESWNNQKKIGNIFYKGFLILIKYKSSNFRQYLTFEKNKEIQRLSNLIIAKLEQDCSQYLVEIKERLLKENQISISTSTIYNYLTKYKKWSKKKILYHNPNRFRNNNFEERILFVQLISQAINNFGIQNIHFMDETGFKRNRRDDGWSLVGKRPTKSDKNRINPKWNMFCLINSSGIEEISLIDHTAKGVDHAEFMLRKVLPLIQKNNEKSVIVMDNHSIHKWCETWITDYFSEFQSHIIYMPVYSPDLNPIEMVFGTLKQVLKNHRDTWGVSPRNSILQSIFDFNENNTIFNFIKHIFKIK</sequence>
<organism evidence="2 3">
    <name type="scientific">Anaeramoeba flamelloides</name>
    <dbReference type="NCBI Taxonomy" id="1746091"/>
    <lineage>
        <taxon>Eukaryota</taxon>
        <taxon>Metamonada</taxon>
        <taxon>Anaeramoebidae</taxon>
        <taxon>Anaeramoeba</taxon>
    </lineage>
</organism>
<gene>
    <name evidence="2" type="ORF">M0813_06791</name>
</gene>
<dbReference type="Gene3D" id="3.30.420.10">
    <property type="entry name" value="Ribonuclease H-like superfamily/Ribonuclease H"/>
    <property type="match status" value="1"/>
</dbReference>
<comment type="caution">
    <text evidence="2">The sequence shown here is derived from an EMBL/GenBank/DDBJ whole genome shotgun (WGS) entry which is preliminary data.</text>
</comment>
<dbReference type="PANTHER" id="PTHR46564">
    <property type="entry name" value="TRANSPOSASE"/>
    <property type="match status" value="1"/>
</dbReference>
<feature type="domain" description="Tc1-like transposase DDE" evidence="1">
    <location>
        <begin position="205"/>
        <end position="342"/>
    </location>
</feature>
<evidence type="ECO:0000313" key="3">
    <source>
        <dbReference type="Proteomes" id="UP001150062"/>
    </source>
</evidence>
<dbReference type="InterPro" id="IPR038717">
    <property type="entry name" value="Tc1-like_DDE_dom"/>
</dbReference>
<dbReference type="EMBL" id="JAOAOG010000312">
    <property type="protein sequence ID" value="KAJ6230445.1"/>
    <property type="molecule type" value="Genomic_DNA"/>
</dbReference>
<dbReference type="InterPro" id="IPR036397">
    <property type="entry name" value="RNaseH_sf"/>
</dbReference>
<dbReference type="PANTHER" id="PTHR46564:SF1">
    <property type="entry name" value="TRANSPOSASE"/>
    <property type="match status" value="1"/>
</dbReference>
<protein>
    <submittedName>
        <fullName evidence="2">Integrase protein-related</fullName>
    </submittedName>
</protein>
<accession>A0ABQ8XDQ2</accession>
<evidence type="ECO:0000259" key="1">
    <source>
        <dbReference type="Pfam" id="PF13358"/>
    </source>
</evidence>
<proteinExistence type="predicted"/>
<dbReference type="Proteomes" id="UP001150062">
    <property type="component" value="Unassembled WGS sequence"/>
</dbReference>
<evidence type="ECO:0000313" key="2">
    <source>
        <dbReference type="EMBL" id="KAJ6230445.1"/>
    </source>
</evidence>
<keyword evidence="3" id="KW-1185">Reference proteome</keyword>